<dbReference type="KEGG" id="mcat:MC25239_00336"/>
<gene>
    <name evidence="1" type="ORF">EJK53_0334</name>
    <name evidence="2" type="ORF">EJK54_0490</name>
</gene>
<dbReference type="Proteomes" id="UP000268436">
    <property type="component" value="Unassembled WGS sequence"/>
</dbReference>
<evidence type="ECO:0000313" key="4">
    <source>
        <dbReference type="Proteomes" id="UP000280228"/>
    </source>
</evidence>
<name>A0A3A9KPA9_MORCA</name>
<sequence length="76" mass="8911">MAYTHDMIDKITITKIRHIVCIDVLALMFHNDLTYFMDKMADGFLSGQILDKKYFCGRFFIESLIKINPQAHNHDC</sequence>
<evidence type="ECO:0000313" key="3">
    <source>
        <dbReference type="Proteomes" id="UP000268436"/>
    </source>
</evidence>
<evidence type="ECO:0000313" key="2">
    <source>
        <dbReference type="EMBL" id="RUO11826.1"/>
    </source>
</evidence>
<keyword evidence="3" id="KW-1185">Reference proteome</keyword>
<dbReference type="AlphaFoldDB" id="A0A3A9KPA9"/>
<proteinExistence type="predicted"/>
<dbReference type="EMBL" id="CP034662">
    <property type="protein sequence ID" value="AZQ92372.1"/>
    <property type="molecule type" value="Genomic_DNA"/>
</dbReference>
<organism evidence="1 4">
    <name type="scientific">Moraxella catarrhalis</name>
    <name type="common">Branhamella catarrhalis</name>
    <dbReference type="NCBI Taxonomy" id="480"/>
    <lineage>
        <taxon>Bacteria</taxon>
        <taxon>Pseudomonadati</taxon>
        <taxon>Pseudomonadota</taxon>
        <taxon>Gammaproteobacteria</taxon>
        <taxon>Moraxellales</taxon>
        <taxon>Moraxellaceae</taxon>
        <taxon>Moraxella</taxon>
    </lineage>
</organism>
<dbReference type="Proteomes" id="UP000280228">
    <property type="component" value="Chromosome"/>
</dbReference>
<reference evidence="3 4" key="1">
    <citation type="submission" date="2018-12" db="EMBL/GenBank/DDBJ databases">
        <title>Persistence of Moraxella catarrhalis in Chronic Obstructive Pulmonary Disease and Regulation of the Hag/MID Adhesin.</title>
        <authorList>
            <person name="Murphy T."/>
            <person name="Zhao X."/>
            <person name="Vyas G."/>
            <person name="Aluvathingal J."/>
            <person name="Nadendla S."/>
            <person name="Tallon L."/>
            <person name="Tettelin H."/>
        </authorList>
    </citation>
    <scope>NUCLEOTIDE SEQUENCE [LARGE SCALE GENOMIC DNA]</scope>
    <source>
        <strain evidence="2 3">173P27B1</strain>
        <strain evidence="1 4">46P58B1</strain>
    </source>
</reference>
<evidence type="ECO:0000313" key="1">
    <source>
        <dbReference type="EMBL" id="AZQ92372.1"/>
    </source>
</evidence>
<accession>A0A3A9KPA9</accession>
<protein>
    <submittedName>
        <fullName evidence="1">Uncharacterized protein</fullName>
    </submittedName>
</protein>
<dbReference type="KEGG" id="mcs:DR90_1591"/>
<dbReference type="EMBL" id="RYER01000027">
    <property type="protein sequence ID" value="RUO11826.1"/>
    <property type="molecule type" value="Genomic_DNA"/>
</dbReference>